<organism evidence="2 3">
    <name type="scientific">Mugilogobius chulae</name>
    <name type="common">yellowstripe goby</name>
    <dbReference type="NCBI Taxonomy" id="88201"/>
    <lineage>
        <taxon>Eukaryota</taxon>
        <taxon>Metazoa</taxon>
        <taxon>Chordata</taxon>
        <taxon>Craniata</taxon>
        <taxon>Vertebrata</taxon>
        <taxon>Euteleostomi</taxon>
        <taxon>Actinopterygii</taxon>
        <taxon>Neopterygii</taxon>
        <taxon>Teleostei</taxon>
        <taxon>Neoteleostei</taxon>
        <taxon>Acanthomorphata</taxon>
        <taxon>Gobiaria</taxon>
        <taxon>Gobiiformes</taxon>
        <taxon>Gobioidei</taxon>
        <taxon>Gobiidae</taxon>
        <taxon>Gobionellinae</taxon>
        <taxon>Mugilogobius</taxon>
    </lineage>
</organism>
<evidence type="ECO:0008006" key="4">
    <source>
        <dbReference type="Google" id="ProtNLM"/>
    </source>
</evidence>
<dbReference type="GO" id="GO:0003723">
    <property type="term" value="F:RNA binding"/>
    <property type="evidence" value="ECO:0007669"/>
    <property type="project" value="TreeGrafter"/>
</dbReference>
<feature type="compositionally biased region" description="Basic residues" evidence="1">
    <location>
        <begin position="299"/>
        <end position="313"/>
    </location>
</feature>
<proteinExistence type="predicted"/>
<gene>
    <name evidence="2" type="ORF">WMY93_028208</name>
</gene>
<dbReference type="InterPro" id="IPR013240">
    <property type="entry name" value="DNA-dir_RNA_pol1_su_RPA34"/>
</dbReference>
<evidence type="ECO:0000256" key="1">
    <source>
        <dbReference type="SAM" id="MobiDB-lite"/>
    </source>
</evidence>
<protein>
    <recommendedName>
        <fullName evidence="4">CD3e molecule, epsilon associated protein</fullName>
    </recommendedName>
</protein>
<dbReference type="Proteomes" id="UP001460270">
    <property type="component" value="Unassembled WGS sequence"/>
</dbReference>
<dbReference type="Pfam" id="PF08208">
    <property type="entry name" value="RNA_polI_A34"/>
    <property type="match status" value="1"/>
</dbReference>
<feature type="region of interest" description="Disordered" evidence="1">
    <location>
        <begin position="184"/>
        <end position="203"/>
    </location>
</feature>
<dbReference type="PANTHER" id="PTHR15484">
    <property type="entry name" value="DNA-DIRECTED RNA POLYMERASE I SUBUNIT RPA34"/>
    <property type="match status" value="1"/>
</dbReference>
<feature type="compositionally biased region" description="Basic and acidic residues" evidence="1">
    <location>
        <begin position="280"/>
        <end position="298"/>
    </location>
</feature>
<comment type="caution">
    <text evidence="2">The sequence shown here is derived from an EMBL/GenBank/DDBJ whole genome shotgun (WGS) entry which is preliminary data.</text>
</comment>
<reference evidence="3" key="1">
    <citation type="submission" date="2024-04" db="EMBL/GenBank/DDBJ databases">
        <title>Salinicola lusitanus LLJ914,a marine bacterium isolated from the Okinawa Trough.</title>
        <authorList>
            <person name="Li J."/>
        </authorList>
    </citation>
    <scope>NUCLEOTIDE SEQUENCE [LARGE SCALE GENOMIC DNA]</scope>
</reference>
<evidence type="ECO:0000313" key="2">
    <source>
        <dbReference type="EMBL" id="KAK7882034.1"/>
    </source>
</evidence>
<feature type="region of interest" description="Disordered" evidence="1">
    <location>
        <begin position="274"/>
        <end position="313"/>
    </location>
</feature>
<accession>A0AAW0MWB4</accession>
<feature type="region of interest" description="Disordered" evidence="1">
    <location>
        <begin position="1"/>
        <end position="34"/>
    </location>
</feature>
<dbReference type="AlphaFoldDB" id="A0AAW0MWB4"/>
<dbReference type="GO" id="GO:0005736">
    <property type="term" value="C:RNA polymerase I complex"/>
    <property type="evidence" value="ECO:0007669"/>
    <property type="project" value="TreeGrafter"/>
</dbReference>
<keyword evidence="3" id="KW-1185">Reference proteome</keyword>
<sequence>MPRAVSSSSSSSEDEDPGPEAQPEQGPVAADVRRTRTTFQCPADFVSFSYKPCRSSVKATSSSSELWLIKAPANFDPQCFSGLELPLCGLQTLSVPSAEGAELTYSVLGSSGRSPELRLLTPPEHDPDHASLASPFTGLITVCQSYGQRATNPAVHAVPAVPPPSLPPGLKPRFEPTACRSAALPTEGHRSKKKRKRIKTEPEEPCVRVKVERADTERADPVYGQTQGAVVERAQAVRIKVEHSEEERAEAVRIKVERAEAECGETQGAVVERAAGGVKTEVKHEPLDLHYAGEESDHTRKKKKKKKKNSSDQ</sequence>
<dbReference type="Gene3D" id="6.20.250.70">
    <property type="match status" value="1"/>
</dbReference>
<evidence type="ECO:0000313" key="3">
    <source>
        <dbReference type="Proteomes" id="UP001460270"/>
    </source>
</evidence>
<feature type="compositionally biased region" description="Low complexity" evidence="1">
    <location>
        <begin position="1"/>
        <end position="11"/>
    </location>
</feature>
<dbReference type="PANTHER" id="PTHR15484:SF8">
    <property type="entry name" value="DNA-DIRECTED RNA POLYMERASE I SUBUNIT RPA34"/>
    <property type="match status" value="1"/>
</dbReference>
<dbReference type="GO" id="GO:0006360">
    <property type="term" value="P:transcription by RNA polymerase I"/>
    <property type="evidence" value="ECO:0007669"/>
    <property type="project" value="InterPro"/>
</dbReference>
<name>A0AAW0MWB4_9GOBI</name>
<dbReference type="EMBL" id="JBBPFD010000021">
    <property type="protein sequence ID" value="KAK7882034.1"/>
    <property type="molecule type" value="Genomic_DNA"/>
</dbReference>